<accession>A0ABQ2MH86</accession>
<gene>
    <name evidence="1" type="ORF">GCM10012287_34420</name>
</gene>
<protein>
    <recommendedName>
        <fullName evidence="3">Asp23/Gls24 family envelope stress response protein</fullName>
    </recommendedName>
</protein>
<dbReference type="Proteomes" id="UP000631535">
    <property type="component" value="Unassembled WGS sequence"/>
</dbReference>
<name>A0ABQ2MH86_9ACTN</name>
<evidence type="ECO:0000313" key="1">
    <source>
        <dbReference type="EMBL" id="GGO51726.1"/>
    </source>
</evidence>
<evidence type="ECO:0000313" key="2">
    <source>
        <dbReference type="Proteomes" id="UP000631535"/>
    </source>
</evidence>
<dbReference type="EMBL" id="BMMP01000010">
    <property type="protein sequence ID" value="GGO51726.1"/>
    <property type="molecule type" value="Genomic_DNA"/>
</dbReference>
<keyword evidence="2" id="KW-1185">Reference proteome</keyword>
<sequence length="122" mass="13102">MTSAEVAVPARGSTTIVERVVAKVAAQAAREALRTVPAAFKVPRGPLRPPRATASLRDRTARVRVVVELGYPSDIGAQCAAVRRQVASRVKELVGMDVPEVAVGVERLHSEQLDSERPGRVR</sequence>
<comment type="caution">
    <text evidence="1">The sequence shown here is derived from an EMBL/GenBank/DDBJ whole genome shotgun (WGS) entry which is preliminary data.</text>
</comment>
<proteinExistence type="predicted"/>
<organism evidence="1 2">
    <name type="scientific">Streptomyces daqingensis</name>
    <dbReference type="NCBI Taxonomy" id="1472640"/>
    <lineage>
        <taxon>Bacteria</taxon>
        <taxon>Bacillati</taxon>
        <taxon>Actinomycetota</taxon>
        <taxon>Actinomycetes</taxon>
        <taxon>Kitasatosporales</taxon>
        <taxon>Streptomycetaceae</taxon>
        <taxon>Streptomyces</taxon>
    </lineage>
</organism>
<reference evidence="2" key="1">
    <citation type="journal article" date="2019" name="Int. J. Syst. Evol. Microbiol.">
        <title>The Global Catalogue of Microorganisms (GCM) 10K type strain sequencing project: providing services to taxonomists for standard genome sequencing and annotation.</title>
        <authorList>
            <consortium name="The Broad Institute Genomics Platform"/>
            <consortium name="The Broad Institute Genome Sequencing Center for Infectious Disease"/>
            <person name="Wu L."/>
            <person name="Ma J."/>
        </authorList>
    </citation>
    <scope>NUCLEOTIDE SEQUENCE [LARGE SCALE GENOMIC DNA]</scope>
    <source>
        <strain evidence="2">CGMCC 4.7178</strain>
    </source>
</reference>
<dbReference type="RefSeq" id="WP_189038013.1">
    <property type="nucleotide sequence ID" value="NZ_BMMP01000010.1"/>
</dbReference>
<evidence type="ECO:0008006" key="3">
    <source>
        <dbReference type="Google" id="ProtNLM"/>
    </source>
</evidence>